<feature type="domain" description="Peptidase S9 prolyl oligopeptidase catalytic" evidence="1">
    <location>
        <begin position="53"/>
        <end position="106"/>
    </location>
</feature>
<evidence type="ECO:0000313" key="2">
    <source>
        <dbReference type="EMBL" id="QNN68689.1"/>
    </source>
</evidence>
<evidence type="ECO:0000313" key="3">
    <source>
        <dbReference type="Proteomes" id="UP000515971"/>
    </source>
</evidence>
<dbReference type="SUPFAM" id="SSF53474">
    <property type="entry name" value="alpha/beta-Hydrolases"/>
    <property type="match status" value="1"/>
</dbReference>
<organism evidence="2 3">
    <name type="scientific">Sphingomonas lutea</name>
    <dbReference type="NCBI Taxonomy" id="1045317"/>
    <lineage>
        <taxon>Bacteria</taxon>
        <taxon>Pseudomonadati</taxon>
        <taxon>Pseudomonadota</taxon>
        <taxon>Alphaproteobacteria</taxon>
        <taxon>Sphingomonadales</taxon>
        <taxon>Sphingomonadaceae</taxon>
        <taxon>Sphingomonas</taxon>
    </lineage>
</organism>
<sequence length="146" mass="15628">MLALDRRYLRGAGVDPAIIRSAALLSGPYDFYPFTEQRGRDALGAWPRPAETQPITFVRGDAPPILLMHGTADTVVQPRNSQRLAAALKASGATAVLRMYPGKSHIDTIKSLSPLFRGTTSALADSVAFFRTHDAAGLKAAPARPT</sequence>
<evidence type="ECO:0000259" key="1">
    <source>
        <dbReference type="Pfam" id="PF00326"/>
    </source>
</evidence>
<dbReference type="InterPro" id="IPR029058">
    <property type="entry name" value="AB_hydrolase_fold"/>
</dbReference>
<dbReference type="KEGG" id="slut:H9L13_04775"/>
<dbReference type="InterPro" id="IPR001375">
    <property type="entry name" value="Peptidase_S9_cat"/>
</dbReference>
<dbReference type="Gene3D" id="3.40.50.1820">
    <property type="entry name" value="alpha/beta hydrolase"/>
    <property type="match status" value="1"/>
</dbReference>
<dbReference type="GO" id="GO:0008236">
    <property type="term" value="F:serine-type peptidase activity"/>
    <property type="evidence" value="ECO:0007669"/>
    <property type="project" value="InterPro"/>
</dbReference>
<protein>
    <submittedName>
        <fullName evidence="2">Prolyl oligopeptidase family serine peptidase</fullName>
    </submittedName>
</protein>
<gene>
    <name evidence="2" type="ORF">H9L13_04775</name>
</gene>
<dbReference type="AlphaFoldDB" id="A0A7G9SLG4"/>
<dbReference type="Proteomes" id="UP000515971">
    <property type="component" value="Chromosome"/>
</dbReference>
<dbReference type="EMBL" id="CP060718">
    <property type="protein sequence ID" value="QNN68689.1"/>
    <property type="molecule type" value="Genomic_DNA"/>
</dbReference>
<dbReference type="Pfam" id="PF00326">
    <property type="entry name" value="Peptidase_S9"/>
    <property type="match status" value="1"/>
</dbReference>
<name>A0A7G9SLG4_9SPHN</name>
<accession>A0A7G9SLG4</accession>
<keyword evidence="3" id="KW-1185">Reference proteome</keyword>
<reference evidence="2 3" key="1">
    <citation type="submission" date="2020-08" db="EMBL/GenBank/DDBJ databases">
        <title>Genome sequence of Sphingomonas lutea KCTC 23642T.</title>
        <authorList>
            <person name="Hyun D.-W."/>
            <person name="Bae J.-W."/>
        </authorList>
    </citation>
    <scope>NUCLEOTIDE SEQUENCE [LARGE SCALE GENOMIC DNA]</scope>
    <source>
        <strain evidence="2 3">KCTC 23642</strain>
    </source>
</reference>
<dbReference type="GO" id="GO:0006508">
    <property type="term" value="P:proteolysis"/>
    <property type="evidence" value="ECO:0007669"/>
    <property type="project" value="InterPro"/>
</dbReference>
<proteinExistence type="predicted"/>